<feature type="transmembrane region" description="Helical" evidence="8">
    <location>
        <begin position="99"/>
        <end position="117"/>
    </location>
</feature>
<dbReference type="GO" id="GO:0016020">
    <property type="term" value="C:membrane"/>
    <property type="evidence" value="ECO:0007669"/>
    <property type="project" value="InterPro"/>
</dbReference>
<dbReference type="InterPro" id="IPR018460">
    <property type="entry name" value="Battenin_disease_Cln3_subgr"/>
</dbReference>
<feature type="transmembrane region" description="Helical" evidence="8">
    <location>
        <begin position="73"/>
        <end position="93"/>
    </location>
</feature>
<protein>
    <recommendedName>
        <fullName evidence="2">Protein BTN1</fullName>
    </recommendedName>
</protein>
<evidence type="ECO:0000256" key="2">
    <source>
        <dbReference type="ARBA" id="ARBA00016785"/>
    </source>
</evidence>
<comment type="caution">
    <text evidence="9">The sequence shown here is derived from an EMBL/GenBank/DDBJ whole genome shotgun (WGS) entry which is preliminary data.</text>
</comment>
<dbReference type="EMBL" id="JAGSYN010000274">
    <property type="protein sequence ID" value="KAG7660724.1"/>
    <property type="molecule type" value="Genomic_DNA"/>
</dbReference>
<dbReference type="RefSeq" id="XP_049260957.1">
    <property type="nucleotide sequence ID" value="XM_049409778.1"/>
</dbReference>
<accession>A0A8J5UUV6</accession>
<keyword evidence="5" id="KW-0029">Amino-acid transport</keyword>
<comment type="subcellular location">
    <subcellularLocation>
        <location evidence="1">Endomembrane system</location>
        <topology evidence="1">Multi-pass membrane protein</topology>
    </subcellularLocation>
</comment>
<dbReference type="PIRSF" id="PIRSF015974">
    <property type="entry name" value="CLN3_BTN1"/>
    <property type="match status" value="1"/>
</dbReference>
<evidence type="ECO:0000256" key="5">
    <source>
        <dbReference type="ARBA" id="ARBA00022970"/>
    </source>
</evidence>
<keyword evidence="6 8" id="KW-1133">Transmembrane helix</keyword>
<dbReference type="GO" id="GO:0006865">
    <property type="term" value="P:amino acid transport"/>
    <property type="evidence" value="ECO:0007669"/>
    <property type="project" value="UniProtKB-KW"/>
</dbReference>
<feature type="transmembrane region" description="Helical" evidence="8">
    <location>
        <begin position="275"/>
        <end position="294"/>
    </location>
</feature>
<dbReference type="InterPro" id="IPR003492">
    <property type="entry name" value="Battenin_disease_Cln3"/>
</dbReference>
<dbReference type="Pfam" id="PF02487">
    <property type="entry name" value="CLN3"/>
    <property type="match status" value="1"/>
</dbReference>
<feature type="transmembrane region" description="Helical" evidence="8">
    <location>
        <begin position="129"/>
        <end position="150"/>
    </location>
</feature>
<dbReference type="OrthoDB" id="5965864at2759"/>
<feature type="transmembrane region" description="Helical" evidence="8">
    <location>
        <begin position="12"/>
        <end position="33"/>
    </location>
</feature>
<evidence type="ECO:0000256" key="1">
    <source>
        <dbReference type="ARBA" id="ARBA00004127"/>
    </source>
</evidence>
<name>A0A8J5UUV6_9ASCO</name>
<evidence type="ECO:0000313" key="10">
    <source>
        <dbReference type="Proteomes" id="UP000694255"/>
    </source>
</evidence>
<keyword evidence="3" id="KW-0813">Transport</keyword>
<reference evidence="9 10" key="1">
    <citation type="journal article" date="2021" name="DNA Res.">
        <title>Genome analysis of Candida subhashii reveals its hybrid nature and dual mitochondrial genome conformations.</title>
        <authorList>
            <person name="Mixao V."/>
            <person name="Hegedusova E."/>
            <person name="Saus E."/>
            <person name="Pryszcz L.P."/>
            <person name="Cillingova A."/>
            <person name="Nosek J."/>
            <person name="Gabaldon T."/>
        </authorList>
    </citation>
    <scope>NUCLEOTIDE SEQUENCE [LARGE SCALE GENOMIC DNA]</scope>
    <source>
        <strain evidence="9 10">CBS 10753</strain>
    </source>
</reference>
<evidence type="ECO:0000256" key="7">
    <source>
        <dbReference type="ARBA" id="ARBA00023136"/>
    </source>
</evidence>
<evidence type="ECO:0000256" key="4">
    <source>
        <dbReference type="ARBA" id="ARBA00022692"/>
    </source>
</evidence>
<gene>
    <name evidence="9" type="ORF">J8A68_005686</name>
</gene>
<sequence>MRSLTESQRIFICFFVFGLLNNILYVIILSAAIDLVGSATPKAVVLLADILPALTIKLIAPFFIHLIPYISRIWTLVGLSTTGMILISLSSSGSIGTKLFGIILASLSCGLGELSFLQLTHYYDERQSIGGFSTGTGGAGLFGSFLFMLLTNVMGIPVWIVLLMFAIVPSGFAGIYFYYLPEQGQGIEYEEIVQELTDDEEDEIVIEMNSKYNVQYMITHIWTTINEIKPLVIPYMIPLMTVYFSEYLINQGISPTLLFPLEELPRWLFSSYRDIYVVYGFLYQLGVFISRSSISFGIRVRHLGKLSILQFINVLITLCQSLYDLPFGNIWLMVILIFFEGLLGGLSYVNTFVSVSEQVPKSKREFSMGCVSISDGIGIVLAGCVSLWLERALCRQQVSRDRDWCLTGGSL</sequence>
<keyword evidence="7 8" id="KW-0472">Membrane</keyword>
<evidence type="ECO:0000313" key="9">
    <source>
        <dbReference type="EMBL" id="KAG7660724.1"/>
    </source>
</evidence>
<dbReference type="GO" id="GO:0005773">
    <property type="term" value="C:vacuole"/>
    <property type="evidence" value="ECO:0007669"/>
    <property type="project" value="TreeGrafter"/>
</dbReference>
<dbReference type="GO" id="GO:0051453">
    <property type="term" value="P:regulation of intracellular pH"/>
    <property type="evidence" value="ECO:0007669"/>
    <property type="project" value="TreeGrafter"/>
</dbReference>
<evidence type="ECO:0000256" key="3">
    <source>
        <dbReference type="ARBA" id="ARBA00022448"/>
    </source>
</evidence>
<feature type="transmembrane region" description="Helical" evidence="8">
    <location>
        <begin position="231"/>
        <end position="249"/>
    </location>
</feature>
<dbReference type="AlphaFoldDB" id="A0A8J5UUV6"/>
<dbReference type="PANTHER" id="PTHR10981">
    <property type="entry name" value="BATTENIN"/>
    <property type="match status" value="1"/>
</dbReference>
<organism evidence="9 10">
    <name type="scientific">[Candida] subhashii</name>
    <dbReference type="NCBI Taxonomy" id="561895"/>
    <lineage>
        <taxon>Eukaryota</taxon>
        <taxon>Fungi</taxon>
        <taxon>Dikarya</taxon>
        <taxon>Ascomycota</taxon>
        <taxon>Saccharomycotina</taxon>
        <taxon>Pichiomycetes</taxon>
        <taxon>Debaryomycetaceae</taxon>
        <taxon>Spathaspora</taxon>
    </lineage>
</organism>
<keyword evidence="4 8" id="KW-0812">Transmembrane</keyword>
<proteinExistence type="predicted"/>
<feature type="transmembrane region" description="Helical" evidence="8">
    <location>
        <begin position="329"/>
        <end position="349"/>
    </location>
</feature>
<dbReference type="PANTHER" id="PTHR10981:SF0">
    <property type="entry name" value="BATTENIN"/>
    <property type="match status" value="1"/>
</dbReference>
<dbReference type="GeneID" id="73472486"/>
<evidence type="ECO:0000256" key="8">
    <source>
        <dbReference type="SAM" id="Phobius"/>
    </source>
</evidence>
<feature type="transmembrane region" description="Helical" evidence="8">
    <location>
        <begin position="156"/>
        <end position="179"/>
    </location>
</feature>
<dbReference type="GO" id="GO:0012505">
    <property type="term" value="C:endomembrane system"/>
    <property type="evidence" value="ECO:0007669"/>
    <property type="project" value="UniProtKB-SubCell"/>
</dbReference>
<keyword evidence="10" id="KW-1185">Reference proteome</keyword>
<feature type="transmembrane region" description="Helical" evidence="8">
    <location>
        <begin position="370"/>
        <end position="389"/>
    </location>
</feature>
<evidence type="ECO:0000256" key="6">
    <source>
        <dbReference type="ARBA" id="ARBA00022989"/>
    </source>
</evidence>
<feature type="transmembrane region" description="Helical" evidence="8">
    <location>
        <begin position="45"/>
        <end position="66"/>
    </location>
</feature>
<dbReference type="Proteomes" id="UP000694255">
    <property type="component" value="Unassembled WGS sequence"/>
</dbReference>